<sequence>MTSPLPTTAQNWLSLFPALECLENDTMARLAETSQVVDIPAGQTIFRAGDACQSFLLVLGGVVRVQMTSENGREIILYRVDAGETCILTTACLLGHDPYGAQGITETQVRAVAIPAAVFHQLLATSQVLRDFVFKSYATRLANLMVLIEEVAFGRLDIRLARFLLDKADADGTLPLTHQQLAVELGSAREVISRQLKEYERRGLVRLHRGHLTVLESAQLSRLCEA</sequence>
<dbReference type="Proteomes" id="UP000095347">
    <property type="component" value="Unassembled WGS sequence"/>
</dbReference>
<gene>
    <name evidence="6" type="ORF">BEN30_03260</name>
</gene>
<dbReference type="PANTHER" id="PTHR24567">
    <property type="entry name" value="CRP FAMILY TRANSCRIPTIONAL REGULATORY PROTEIN"/>
    <property type="match status" value="1"/>
</dbReference>
<dbReference type="PROSITE" id="PS51063">
    <property type="entry name" value="HTH_CRP_2"/>
    <property type="match status" value="1"/>
</dbReference>
<reference evidence="7" key="1">
    <citation type="submission" date="2016-07" db="EMBL/GenBank/DDBJ databases">
        <authorList>
            <person name="Florea S."/>
            <person name="Webb J.S."/>
            <person name="Jaromczyk J."/>
            <person name="Schardl C.L."/>
        </authorList>
    </citation>
    <scope>NUCLEOTIDE SEQUENCE [LARGE SCALE GENOMIC DNA]</scope>
    <source>
        <strain evidence="7">MV-1</strain>
    </source>
</reference>
<organism evidence="6 7">
    <name type="scientific">Magnetovibrio blakemorei</name>
    <dbReference type="NCBI Taxonomy" id="28181"/>
    <lineage>
        <taxon>Bacteria</taxon>
        <taxon>Pseudomonadati</taxon>
        <taxon>Pseudomonadota</taxon>
        <taxon>Alphaproteobacteria</taxon>
        <taxon>Rhodospirillales</taxon>
        <taxon>Magnetovibrionaceae</taxon>
        <taxon>Magnetovibrio</taxon>
    </lineage>
</organism>
<dbReference type="PRINTS" id="PR00034">
    <property type="entry name" value="HTHCRP"/>
</dbReference>
<protein>
    <submittedName>
        <fullName evidence="6">Crp/Fnr family transcriptional regulator</fullName>
    </submittedName>
</protein>
<evidence type="ECO:0000256" key="1">
    <source>
        <dbReference type="ARBA" id="ARBA00023015"/>
    </source>
</evidence>
<evidence type="ECO:0000259" key="5">
    <source>
        <dbReference type="PROSITE" id="PS51063"/>
    </source>
</evidence>
<dbReference type="SMART" id="SM00419">
    <property type="entry name" value="HTH_CRP"/>
    <property type="match status" value="1"/>
</dbReference>
<keyword evidence="2" id="KW-0238">DNA-binding</keyword>
<evidence type="ECO:0000256" key="2">
    <source>
        <dbReference type="ARBA" id="ARBA00023125"/>
    </source>
</evidence>
<dbReference type="InterPro" id="IPR036390">
    <property type="entry name" value="WH_DNA-bd_sf"/>
</dbReference>
<dbReference type="Pfam" id="PF00027">
    <property type="entry name" value="cNMP_binding"/>
    <property type="match status" value="1"/>
</dbReference>
<dbReference type="CDD" id="cd00092">
    <property type="entry name" value="HTH_CRP"/>
    <property type="match status" value="1"/>
</dbReference>
<dbReference type="InterPro" id="IPR012318">
    <property type="entry name" value="HTH_CRP"/>
</dbReference>
<dbReference type="GO" id="GO:0005829">
    <property type="term" value="C:cytosol"/>
    <property type="evidence" value="ECO:0007669"/>
    <property type="project" value="TreeGrafter"/>
</dbReference>
<dbReference type="InterPro" id="IPR000595">
    <property type="entry name" value="cNMP-bd_dom"/>
</dbReference>
<dbReference type="InterPro" id="IPR018490">
    <property type="entry name" value="cNMP-bd_dom_sf"/>
</dbReference>
<keyword evidence="7" id="KW-1185">Reference proteome</keyword>
<comment type="caution">
    <text evidence="6">The sequence shown here is derived from an EMBL/GenBank/DDBJ whole genome shotgun (WGS) entry which is preliminary data.</text>
</comment>
<dbReference type="OrthoDB" id="9776746at2"/>
<dbReference type="GO" id="GO:0003700">
    <property type="term" value="F:DNA-binding transcription factor activity"/>
    <property type="evidence" value="ECO:0007669"/>
    <property type="project" value="TreeGrafter"/>
</dbReference>
<dbReference type="InterPro" id="IPR036388">
    <property type="entry name" value="WH-like_DNA-bd_sf"/>
</dbReference>
<evidence type="ECO:0000256" key="3">
    <source>
        <dbReference type="ARBA" id="ARBA00023163"/>
    </source>
</evidence>
<dbReference type="RefSeq" id="WP_069956598.1">
    <property type="nucleotide sequence ID" value="NZ_MCGG01000008.1"/>
</dbReference>
<dbReference type="SUPFAM" id="SSF46785">
    <property type="entry name" value="Winged helix' DNA-binding domain"/>
    <property type="match status" value="1"/>
</dbReference>
<feature type="domain" description="HTH crp-type" evidence="5">
    <location>
        <begin position="154"/>
        <end position="218"/>
    </location>
</feature>
<evidence type="ECO:0000259" key="4">
    <source>
        <dbReference type="PROSITE" id="PS50042"/>
    </source>
</evidence>
<dbReference type="Gene3D" id="2.60.120.10">
    <property type="entry name" value="Jelly Rolls"/>
    <property type="match status" value="1"/>
</dbReference>
<keyword evidence="1" id="KW-0805">Transcription regulation</keyword>
<dbReference type="CDD" id="cd00038">
    <property type="entry name" value="CAP_ED"/>
    <property type="match status" value="1"/>
</dbReference>
<dbReference type="InterPro" id="IPR050397">
    <property type="entry name" value="Env_Response_Regulators"/>
</dbReference>
<dbReference type="EMBL" id="MCGG01000008">
    <property type="protein sequence ID" value="OEJ69134.1"/>
    <property type="molecule type" value="Genomic_DNA"/>
</dbReference>
<dbReference type="Pfam" id="PF13545">
    <property type="entry name" value="HTH_Crp_2"/>
    <property type="match status" value="1"/>
</dbReference>
<dbReference type="SUPFAM" id="SSF51206">
    <property type="entry name" value="cAMP-binding domain-like"/>
    <property type="match status" value="1"/>
</dbReference>
<accession>A0A1E5QB00</accession>
<proteinExistence type="predicted"/>
<dbReference type="AlphaFoldDB" id="A0A1E5QB00"/>
<evidence type="ECO:0000313" key="6">
    <source>
        <dbReference type="EMBL" id="OEJ69134.1"/>
    </source>
</evidence>
<dbReference type="Gene3D" id="1.10.10.10">
    <property type="entry name" value="Winged helix-like DNA-binding domain superfamily/Winged helix DNA-binding domain"/>
    <property type="match status" value="1"/>
</dbReference>
<dbReference type="SMART" id="SM00100">
    <property type="entry name" value="cNMP"/>
    <property type="match status" value="1"/>
</dbReference>
<name>A0A1E5QB00_9PROT</name>
<keyword evidence="3" id="KW-0804">Transcription</keyword>
<dbReference type="PROSITE" id="PS50042">
    <property type="entry name" value="CNMP_BINDING_3"/>
    <property type="match status" value="1"/>
</dbReference>
<dbReference type="PANTHER" id="PTHR24567:SF74">
    <property type="entry name" value="HTH-TYPE TRANSCRIPTIONAL REGULATOR ARCR"/>
    <property type="match status" value="1"/>
</dbReference>
<dbReference type="STRING" id="28181.BEN30_03260"/>
<feature type="domain" description="Cyclic nucleotide-binding" evidence="4">
    <location>
        <begin position="18"/>
        <end position="140"/>
    </location>
</feature>
<evidence type="ECO:0000313" key="7">
    <source>
        <dbReference type="Proteomes" id="UP000095347"/>
    </source>
</evidence>
<dbReference type="GO" id="GO:0003677">
    <property type="term" value="F:DNA binding"/>
    <property type="evidence" value="ECO:0007669"/>
    <property type="project" value="UniProtKB-KW"/>
</dbReference>
<dbReference type="InterPro" id="IPR014710">
    <property type="entry name" value="RmlC-like_jellyroll"/>
</dbReference>